<dbReference type="SUPFAM" id="SSF159888">
    <property type="entry name" value="YdhG-like"/>
    <property type="match status" value="1"/>
</dbReference>
<proteinExistence type="predicted"/>
<keyword evidence="3" id="KW-1185">Reference proteome</keyword>
<accession>A0A1G7XS30</accession>
<dbReference type="STRING" id="370764.SAMN04489810_1515"/>
<protein>
    <submittedName>
        <fullName evidence="2">Uncharacterized conserved protein YdhG, YjbR/CyaY-like superfamily, DUF1801 family</fullName>
    </submittedName>
</protein>
<reference evidence="2 3" key="1">
    <citation type="submission" date="2016-10" db="EMBL/GenBank/DDBJ databases">
        <authorList>
            <person name="de Groot N.N."/>
        </authorList>
    </citation>
    <scope>NUCLEOTIDE SEQUENCE [LARGE SCALE GENOMIC DNA]</scope>
    <source>
        <strain evidence="2 3">DSM 23142</strain>
    </source>
</reference>
<dbReference type="AlphaFoldDB" id="A0A1G7XS30"/>
<dbReference type="EMBL" id="LT629692">
    <property type="protein sequence ID" value="SDG86906.1"/>
    <property type="molecule type" value="Genomic_DNA"/>
</dbReference>
<feature type="domain" description="YdhG-like" evidence="1">
    <location>
        <begin position="18"/>
        <end position="110"/>
    </location>
</feature>
<dbReference type="Pfam" id="PF08818">
    <property type="entry name" value="DUF1801"/>
    <property type="match status" value="1"/>
</dbReference>
<dbReference type="InterPro" id="IPR014922">
    <property type="entry name" value="YdhG-like"/>
</dbReference>
<dbReference type="RefSeq" id="WP_091488289.1">
    <property type="nucleotide sequence ID" value="NZ_LT629692.1"/>
</dbReference>
<organism evidence="2 3">
    <name type="scientific">Microbacterium pygmaeum</name>
    <dbReference type="NCBI Taxonomy" id="370764"/>
    <lineage>
        <taxon>Bacteria</taxon>
        <taxon>Bacillati</taxon>
        <taxon>Actinomycetota</taxon>
        <taxon>Actinomycetes</taxon>
        <taxon>Micrococcales</taxon>
        <taxon>Microbacteriaceae</taxon>
        <taxon>Microbacterium</taxon>
    </lineage>
</organism>
<evidence type="ECO:0000313" key="2">
    <source>
        <dbReference type="EMBL" id="SDG86906.1"/>
    </source>
</evidence>
<gene>
    <name evidence="2" type="ORF">SAMN04489810_1515</name>
</gene>
<name>A0A1G7XS30_9MICO</name>
<dbReference type="Proteomes" id="UP000199009">
    <property type="component" value="Chromosome I"/>
</dbReference>
<dbReference type="Gene3D" id="3.90.1150.200">
    <property type="match status" value="1"/>
</dbReference>
<evidence type="ECO:0000259" key="1">
    <source>
        <dbReference type="Pfam" id="PF08818"/>
    </source>
</evidence>
<evidence type="ECO:0000313" key="3">
    <source>
        <dbReference type="Proteomes" id="UP000199009"/>
    </source>
</evidence>
<dbReference type="OrthoDB" id="3236524at2"/>
<sequence>MGTVDDYLAGLEPGDRGPIARIYAIAREVVPDAEQGTGYGMPALVYRGKPLLSVKRTAKHIGVYPFSPEAVSAVAADVAAVEASGLDKGTVRFQPQHPLPDAVVRALVTARKDQIDR</sequence>